<dbReference type="InterPro" id="IPR050351">
    <property type="entry name" value="BphY/WalK/GraS-like"/>
</dbReference>
<keyword evidence="7" id="KW-0547">Nucleotide-binding</keyword>
<comment type="catalytic activity">
    <reaction evidence="1">
        <text>ATP + protein L-histidine = ADP + protein N-phospho-L-histidine.</text>
        <dbReference type="EC" id="2.7.13.3"/>
    </reaction>
</comment>
<dbReference type="PROSITE" id="PS50109">
    <property type="entry name" value="HIS_KIN"/>
    <property type="match status" value="1"/>
</dbReference>
<keyword evidence="10 13" id="KW-1133">Transmembrane helix</keyword>
<dbReference type="Pfam" id="PF02518">
    <property type="entry name" value="HATPase_c"/>
    <property type="match status" value="1"/>
</dbReference>
<dbReference type="EC" id="2.7.13.3" evidence="3"/>
<keyword evidence="9" id="KW-0067">ATP-binding</keyword>
<keyword evidence="8 15" id="KW-0418">Kinase</keyword>
<evidence type="ECO:0000256" key="6">
    <source>
        <dbReference type="ARBA" id="ARBA00022692"/>
    </source>
</evidence>
<dbReference type="SUPFAM" id="SSF55874">
    <property type="entry name" value="ATPase domain of HSP90 chaperone/DNA topoisomerase II/histidine kinase"/>
    <property type="match status" value="1"/>
</dbReference>
<keyword evidence="5" id="KW-0808">Transferase</keyword>
<dbReference type="PANTHER" id="PTHR45453">
    <property type="entry name" value="PHOSPHATE REGULON SENSOR PROTEIN PHOR"/>
    <property type="match status" value="1"/>
</dbReference>
<evidence type="ECO:0000256" key="7">
    <source>
        <dbReference type="ARBA" id="ARBA00022741"/>
    </source>
</evidence>
<evidence type="ECO:0000256" key="5">
    <source>
        <dbReference type="ARBA" id="ARBA00022679"/>
    </source>
</evidence>
<feature type="transmembrane region" description="Helical" evidence="13">
    <location>
        <begin position="12"/>
        <end position="33"/>
    </location>
</feature>
<dbReference type="InterPro" id="IPR036890">
    <property type="entry name" value="HATPase_C_sf"/>
</dbReference>
<name>A0A1T4YVJ4_9BACL</name>
<proteinExistence type="predicted"/>
<protein>
    <recommendedName>
        <fullName evidence="3">histidine kinase</fullName>
        <ecNumber evidence="3">2.7.13.3</ecNumber>
    </recommendedName>
</protein>
<dbReference type="AlphaFoldDB" id="A0A1T4YVJ4"/>
<keyword evidence="6 13" id="KW-0812">Transmembrane</keyword>
<evidence type="ECO:0000256" key="2">
    <source>
        <dbReference type="ARBA" id="ARBA00004651"/>
    </source>
</evidence>
<evidence type="ECO:0000256" key="9">
    <source>
        <dbReference type="ARBA" id="ARBA00022840"/>
    </source>
</evidence>
<evidence type="ECO:0000256" key="12">
    <source>
        <dbReference type="ARBA" id="ARBA00023136"/>
    </source>
</evidence>
<accession>A0A1T4YVJ4</accession>
<keyword evidence="16" id="KW-1185">Reference proteome</keyword>
<dbReference type="SMART" id="SM00387">
    <property type="entry name" value="HATPase_c"/>
    <property type="match status" value="1"/>
</dbReference>
<dbReference type="Gene3D" id="3.30.565.10">
    <property type="entry name" value="Histidine kinase-like ATPase, C-terminal domain"/>
    <property type="match status" value="1"/>
</dbReference>
<gene>
    <name evidence="15" type="ORF">SAMN04244570_3691</name>
</gene>
<evidence type="ECO:0000259" key="14">
    <source>
        <dbReference type="PROSITE" id="PS50109"/>
    </source>
</evidence>
<sequence>MIRCFLKERFSWILFFLFFQFLVLLMGFLDVSIPFQSVGYIVFLSCLFFFIFLIVRYYKETRFYQELKRHNQSFDLTTVPHANSPFEDIVSEMISEQNTTYKSQLNELRVSVEQEKDEILNWIHEVKTPLTTMQLMIDRITDQPLRSQIMYEWLRVHLLLDQQLHQKRIPFIQNDLYIEKTDLQILIFQEIKSLKLWCVQKGIGFDVTLEIKEVLTDAKWFGFIVRQLLTNAVKYSEASDIRIHSFVEDGNKKISIQDFGRGIDARDLPRIFDKGFTSTLNHHDHAATGMGLYLTKLVADSLHLDLQVQSKIGEGTLITLTFPKENAFVRLSM</sequence>
<dbReference type="GO" id="GO:0005886">
    <property type="term" value="C:plasma membrane"/>
    <property type="evidence" value="ECO:0007669"/>
    <property type="project" value="UniProtKB-SubCell"/>
</dbReference>
<evidence type="ECO:0000256" key="8">
    <source>
        <dbReference type="ARBA" id="ARBA00022777"/>
    </source>
</evidence>
<dbReference type="GO" id="GO:0004721">
    <property type="term" value="F:phosphoprotein phosphatase activity"/>
    <property type="evidence" value="ECO:0007669"/>
    <property type="project" value="TreeGrafter"/>
</dbReference>
<feature type="domain" description="Histidine kinase" evidence="14">
    <location>
        <begin position="121"/>
        <end position="326"/>
    </location>
</feature>
<feature type="transmembrane region" description="Helical" evidence="13">
    <location>
        <begin position="39"/>
        <end position="58"/>
    </location>
</feature>
<dbReference type="InterPro" id="IPR005467">
    <property type="entry name" value="His_kinase_dom"/>
</dbReference>
<reference evidence="16" key="1">
    <citation type="submission" date="2017-02" db="EMBL/GenBank/DDBJ databases">
        <authorList>
            <person name="Varghese N."/>
            <person name="Submissions S."/>
        </authorList>
    </citation>
    <scope>NUCLEOTIDE SEQUENCE [LARGE SCALE GENOMIC DNA]</scope>
    <source>
        <strain evidence="16">DSM 23966</strain>
    </source>
</reference>
<evidence type="ECO:0000256" key="4">
    <source>
        <dbReference type="ARBA" id="ARBA00022475"/>
    </source>
</evidence>
<evidence type="ECO:0000313" key="16">
    <source>
        <dbReference type="Proteomes" id="UP000190042"/>
    </source>
</evidence>
<dbReference type="InterPro" id="IPR003594">
    <property type="entry name" value="HATPase_dom"/>
</dbReference>
<evidence type="ECO:0000256" key="13">
    <source>
        <dbReference type="SAM" id="Phobius"/>
    </source>
</evidence>
<dbReference type="GO" id="GO:0005524">
    <property type="term" value="F:ATP binding"/>
    <property type="evidence" value="ECO:0007669"/>
    <property type="project" value="UniProtKB-KW"/>
</dbReference>
<comment type="subcellular location">
    <subcellularLocation>
        <location evidence="2">Cell membrane</location>
        <topology evidence="2">Multi-pass membrane protein</topology>
    </subcellularLocation>
</comment>
<keyword evidence="4" id="KW-1003">Cell membrane</keyword>
<evidence type="ECO:0000313" key="15">
    <source>
        <dbReference type="EMBL" id="SKB05608.1"/>
    </source>
</evidence>
<dbReference type="GO" id="GO:0000155">
    <property type="term" value="F:phosphorelay sensor kinase activity"/>
    <property type="evidence" value="ECO:0007669"/>
    <property type="project" value="TreeGrafter"/>
</dbReference>
<evidence type="ECO:0000256" key="1">
    <source>
        <dbReference type="ARBA" id="ARBA00000085"/>
    </source>
</evidence>
<dbReference type="RefSeq" id="WP_078818616.1">
    <property type="nucleotide sequence ID" value="NZ_FUYJ01000009.1"/>
</dbReference>
<organism evidence="15 16">
    <name type="scientific">Sporosarcina newyorkensis</name>
    <dbReference type="NCBI Taxonomy" id="759851"/>
    <lineage>
        <taxon>Bacteria</taxon>
        <taxon>Bacillati</taxon>
        <taxon>Bacillota</taxon>
        <taxon>Bacilli</taxon>
        <taxon>Bacillales</taxon>
        <taxon>Caryophanaceae</taxon>
        <taxon>Sporosarcina</taxon>
    </lineage>
</organism>
<dbReference type="GO" id="GO:0016036">
    <property type="term" value="P:cellular response to phosphate starvation"/>
    <property type="evidence" value="ECO:0007669"/>
    <property type="project" value="TreeGrafter"/>
</dbReference>
<dbReference type="Proteomes" id="UP000190042">
    <property type="component" value="Unassembled WGS sequence"/>
</dbReference>
<evidence type="ECO:0000256" key="10">
    <source>
        <dbReference type="ARBA" id="ARBA00022989"/>
    </source>
</evidence>
<evidence type="ECO:0000256" key="11">
    <source>
        <dbReference type="ARBA" id="ARBA00023012"/>
    </source>
</evidence>
<dbReference type="EMBL" id="FUYJ01000009">
    <property type="protein sequence ID" value="SKB05608.1"/>
    <property type="molecule type" value="Genomic_DNA"/>
</dbReference>
<keyword evidence="12 13" id="KW-0472">Membrane</keyword>
<dbReference type="PANTHER" id="PTHR45453:SF2">
    <property type="entry name" value="HISTIDINE KINASE"/>
    <property type="match status" value="1"/>
</dbReference>
<keyword evidence="11" id="KW-0902">Two-component regulatory system</keyword>
<evidence type="ECO:0000256" key="3">
    <source>
        <dbReference type="ARBA" id="ARBA00012438"/>
    </source>
</evidence>